<organism evidence="2 3">
    <name type="scientific">Propionibacterium cyclohexanicum</name>
    <dbReference type="NCBI Taxonomy" id="64702"/>
    <lineage>
        <taxon>Bacteria</taxon>
        <taxon>Bacillati</taxon>
        <taxon>Actinomycetota</taxon>
        <taxon>Actinomycetes</taxon>
        <taxon>Propionibacteriales</taxon>
        <taxon>Propionibacteriaceae</taxon>
        <taxon>Propionibacterium</taxon>
    </lineage>
</organism>
<evidence type="ECO:0000313" key="2">
    <source>
        <dbReference type="EMBL" id="SER80848.1"/>
    </source>
</evidence>
<dbReference type="EMBL" id="FOGZ01000011">
    <property type="protein sequence ID" value="SER80848.1"/>
    <property type="molecule type" value="Genomic_DNA"/>
</dbReference>
<feature type="compositionally biased region" description="Low complexity" evidence="1">
    <location>
        <begin position="61"/>
        <end position="74"/>
    </location>
</feature>
<feature type="region of interest" description="Disordered" evidence="1">
    <location>
        <begin position="23"/>
        <end position="86"/>
    </location>
</feature>
<accession>A0A1H9S7E6</accession>
<evidence type="ECO:0000313" key="3">
    <source>
        <dbReference type="Proteomes" id="UP000198815"/>
    </source>
</evidence>
<dbReference type="Proteomes" id="UP000198815">
    <property type="component" value="Unassembled WGS sequence"/>
</dbReference>
<feature type="compositionally biased region" description="Low complexity" evidence="1">
    <location>
        <begin position="28"/>
        <end position="50"/>
    </location>
</feature>
<reference evidence="2 3" key="1">
    <citation type="submission" date="2016-10" db="EMBL/GenBank/DDBJ databases">
        <authorList>
            <person name="de Groot N.N."/>
        </authorList>
    </citation>
    <scope>NUCLEOTIDE SEQUENCE [LARGE SCALE GENOMIC DNA]</scope>
    <source>
        <strain evidence="2 3">DSM 16859</strain>
    </source>
</reference>
<sequence>MTMRAAMSIGVLRGARRLGEAGAMPVPNATRQAAGRGRAATIAANGPGAARSQHGERMPLADAGGAAATSGGRRPAAEMSAGSVRPPRAGRIVRARTVVRARTARTGATGTARTGATATAMTGATTPAPSAGTEVVRTMRAAAHRVIASMLATAARGIEGPGRVAEPVRARTVPPMTVPAPVVPVRNAARGEAVWNEAPGVPAP</sequence>
<evidence type="ECO:0000256" key="1">
    <source>
        <dbReference type="SAM" id="MobiDB-lite"/>
    </source>
</evidence>
<protein>
    <submittedName>
        <fullName evidence="2">Uncharacterized protein</fullName>
    </submittedName>
</protein>
<dbReference type="STRING" id="64702.SAMN05443377_11179"/>
<proteinExistence type="predicted"/>
<keyword evidence="3" id="KW-1185">Reference proteome</keyword>
<name>A0A1H9S7E6_9ACTN</name>
<gene>
    <name evidence="2" type="ORF">SAMN05443377_11179</name>
</gene>
<dbReference type="AlphaFoldDB" id="A0A1H9S7E6"/>